<dbReference type="KEGG" id="vg:20041693"/>
<evidence type="ECO:0000313" key="1">
    <source>
        <dbReference type="EMBL" id="AII17251.1"/>
    </source>
</evidence>
<evidence type="ECO:0000313" key="2">
    <source>
        <dbReference type="Proteomes" id="UP000028667"/>
    </source>
</evidence>
<reference evidence="1 2" key="1">
    <citation type="journal article" date="2014" name="Virology">
        <title>Genome of brown tide virus (AaV), the little giant of the Megaviridae, elucidates NCLDV genome expansion and host-virus coevolution.</title>
        <authorList>
            <person name="Moniruzzaman M."/>
            <person name="LeCleir G.R."/>
            <person name="Brown C.M."/>
            <person name="Gobler C.J."/>
            <person name="Bidle K.D."/>
            <person name="Wilson W.H."/>
            <person name="Wilhelm S.W."/>
        </authorList>
    </citation>
    <scope>NUCLEOTIDE SEQUENCE [LARGE SCALE GENOMIC DNA]</scope>
    <source>
        <strain evidence="1">BtV-01</strain>
    </source>
</reference>
<dbReference type="RefSeq" id="YP_009052365.1">
    <property type="nucleotide sequence ID" value="NC_024697.1"/>
</dbReference>
<gene>
    <name evidence="1" type="ORF">AaV_291</name>
</gene>
<dbReference type="EMBL" id="KJ645900">
    <property type="protein sequence ID" value="AII17251.1"/>
    <property type="molecule type" value="Genomic_DNA"/>
</dbReference>
<keyword evidence="2" id="KW-1185">Reference proteome</keyword>
<protein>
    <submittedName>
        <fullName evidence="1">Uncharacterized protein</fullName>
    </submittedName>
</protein>
<name>A0A076FIG6_9VIRU</name>
<sequence length="59" mass="7124">MNCNYKNMKTNMNFNLVERTGVTLIEEFRQKKNNRIPIKSSMKILSEKKQNIKTKKYKK</sequence>
<proteinExistence type="predicted"/>
<accession>A0A076FIG6</accession>
<dbReference type="Proteomes" id="UP000028667">
    <property type="component" value="Segment"/>
</dbReference>
<organism evidence="1 2">
    <name type="scientific">Aureococcus anophagefferens virus</name>
    <dbReference type="NCBI Taxonomy" id="1474867"/>
    <lineage>
        <taxon>Viruses</taxon>
        <taxon>Varidnaviria</taxon>
        <taxon>Bamfordvirae</taxon>
        <taxon>Nucleocytoviricota</taxon>
        <taxon>Megaviricetes</taxon>
        <taxon>Imitervirales</taxon>
        <taxon>Schizomimiviridae</taxon>
        <taxon>Kratosvirus</taxon>
        <taxon>Kratosvirus quantuckense</taxon>
    </lineage>
</organism>
<dbReference type="GeneID" id="20041693"/>